<evidence type="ECO:0000256" key="2">
    <source>
        <dbReference type="SAM" id="SignalP"/>
    </source>
</evidence>
<dbReference type="SMART" id="SM00909">
    <property type="entry name" value="Germane"/>
    <property type="match status" value="1"/>
</dbReference>
<evidence type="ECO:0000313" key="5">
    <source>
        <dbReference type="Proteomes" id="UP000315677"/>
    </source>
</evidence>
<dbReference type="OrthoDB" id="4843507at2"/>
<feature type="compositionally biased region" description="Pro residues" evidence="1">
    <location>
        <begin position="36"/>
        <end position="70"/>
    </location>
</feature>
<feature type="domain" description="GerMN" evidence="3">
    <location>
        <begin position="107"/>
        <end position="197"/>
    </location>
</feature>
<dbReference type="PROSITE" id="PS51257">
    <property type="entry name" value="PROKAR_LIPOPROTEIN"/>
    <property type="match status" value="1"/>
</dbReference>
<dbReference type="EMBL" id="VFPA01000001">
    <property type="protein sequence ID" value="TQM15756.1"/>
    <property type="molecule type" value="Genomic_DNA"/>
</dbReference>
<feature type="region of interest" description="Disordered" evidence="1">
    <location>
        <begin position="27"/>
        <end position="78"/>
    </location>
</feature>
<dbReference type="Proteomes" id="UP000315677">
    <property type="component" value="Unassembled WGS sequence"/>
</dbReference>
<gene>
    <name evidence="4" type="ORF">FB558_2548</name>
</gene>
<reference evidence="4 5" key="1">
    <citation type="submission" date="2019-06" db="EMBL/GenBank/DDBJ databases">
        <title>Sequencing the genomes of 1000 actinobacteria strains.</title>
        <authorList>
            <person name="Klenk H.-P."/>
        </authorList>
    </citation>
    <scope>NUCLEOTIDE SEQUENCE [LARGE SCALE GENOMIC DNA]</scope>
    <source>
        <strain evidence="4 5">DSM 45301</strain>
    </source>
</reference>
<feature type="chain" id="PRO_5039181599" evidence="2">
    <location>
        <begin position="26"/>
        <end position="312"/>
    </location>
</feature>
<name>A0A543E2D7_9PSEU</name>
<dbReference type="InterPro" id="IPR018911">
    <property type="entry name" value="Gmad2_Ig-like_dom"/>
</dbReference>
<feature type="region of interest" description="Disordered" evidence="1">
    <location>
        <begin position="289"/>
        <end position="312"/>
    </location>
</feature>
<dbReference type="InterPro" id="IPR019606">
    <property type="entry name" value="GerMN"/>
</dbReference>
<keyword evidence="2" id="KW-0732">Signal</keyword>
<dbReference type="Pfam" id="PF10648">
    <property type="entry name" value="Gmad2"/>
    <property type="match status" value="1"/>
</dbReference>
<comment type="caution">
    <text evidence="4">The sequence shown here is derived from an EMBL/GenBank/DDBJ whole genome shotgun (WGS) entry which is preliminary data.</text>
</comment>
<accession>A0A543E2D7</accession>
<feature type="signal peptide" evidence="2">
    <location>
        <begin position="1"/>
        <end position="25"/>
    </location>
</feature>
<organism evidence="4 5">
    <name type="scientific">Pseudonocardia kunmingensis</name>
    <dbReference type="NCBI Taxonomy" id="630975"/>
    <lineage>
        <taxon>Bacteria</taxon>
        <taxon>Bacillati</taxon>
        <taxon>Actinomycetota</taxon>
        <taxon>Actinomycetes</taxon>
        <taxon>Pseudonocardiales</taxon>
        <taxon>Pseudonocardiaceae</taxon>
        <taxon>Pseudonocardia</taxon>
    </lineage>
</organism>
<evidence type="ECO:0000313" key="4">
    <source>
        <dbReference type="EMBL" id="TQM15756.1"/>
    </source>
</evidence>
<dbReference type="AlphaFoldDB" id="A0A543E2D7"/>
<evidence type="ECO:0000259" key="3">
    <source>
        <dbReference type="SMART" id="SM00909"/>
    </source>
</evidence>
<keyword evidence="5" id="KW-1185">Reference proteome</keyword>
<evidence type="ECO:0000256" key="1">
    <source>
        <dbReference type="SAM" id="MobiDB-lite"/>
    </source>
</evidence>
<protein>
    <submittedName>
        <fullName evidence="4">Sporulation and spore germination protein</fullName>
    </submittedName>
</protein>
<dbReference type="RefSeq" id="WP_142052053.1">
    <property type="nucleotide sequence ID" value="NZ_VFPA01000001.1"/>
</dbReference>
<sequence length="312" mass="32106">MVARRGATLALSAAALLALVTGCGAEPDAVDRVTPDVPPRSTPSEAPTPGPTPSPSPTTGPTPSPVPPPGSGDGGPQVAVPVYYVNETAAGHRLQREFHRVATRDPASAAVREMLANPTGADPDYRSHWPAGTTLRAPVTQDAGVIVVDLAGVGSAQVGTALAELTVQQLVFTVQGALRSSAPVRILVDGQPVPELWGAVDTSAPVERGDPYALRSLVQIDAPVDGAQVGRAVEVSGEAAVFEATVLWEVLQDGALVQKGFASTSEGQRFAPFAFTVTLEPGDYTVRVREDDPSGGEGRPVLTDDKAFTVAG</sequence>
<dbReference type="Pfam" id="PF10646">
    <property type="entry name" value="Germane"/>
    <property type="match status" value="1"/>
</dbReference>
<proteinExistence type="predicted"/>
<feature type="compositionally biased region" description="Basic and acidic residues" evidence="1">
    <location>
        <begin position="302"/>
        <end position="312"/>
    </location>
</feature>